<evidence type="ECO:0000313" key="1">
    <source>
        <dbReference type="EMBL" id="CAG6581348.1"/>
    </source>
</evidence>
<organism evidence="1">
    <name type="scientific">Culex pipiens</name>
    <name type="common">House mosquito</name>
    <dbReference type="NCBI Taxonomy" id="7175"/>
    <lineage>
        <taxon>Eukaryota</taxon>
        <taxon>Metazoa</taxon>
        <taxon>Ecdysozoa</taxon>
        <taxon>Arthropoda</taxon>
        <taxon>Hexapoda</taxon>
        <taxon>Insecta</taxon>
        <taxon>Pterygota</taxon>
        <taxon>Neoptera</taxon>
        <taxon>Endopterygota</taxon>
        <taxon>Diptera</taxon>
        <taxon>Nematocera</taxon>
        <taxon>Culicoidea</taxon>
        <taxon>Culicidae</taxon>
        <taxon>Culicinae</taxon>
        <taxon>Culicini</taxon>
        <taxon>Culex</taxon>
        <taxon>Culex</taxon>
    </lineage>
</organism>
<reference evidence="1" key="1">
    <citation type="submission" date="2021-05" db="EMBL/GenBank/DDBJ databases">
        <authorList>
            <person name="Alioto T."/>
            <person name="Alioto T."/>
            <person name="Gomez Garrido J."/>
        </authorList>
    </citation>
    <scope>NUCLEOTIDE SEQUENCE</scope>
</reference>
<protein>
    <submittedName>
        <fullName evidence="1">(northern house mosquito) hypothetical protein</fullName>
    </submittedName>
</protein>
<proteinExistence type="predicted"/>
<dbReference type="EMBL" id="HBUE01306555">
    <property type="protein sequence ID" value="CAG6581348.1"/>
    <property type="molecule type" value="Transcribed_RNA"/>
</dbReference>
<accession>A0A8D8NYA6</accession>
<dbReference type="AlphaFoldDB" id="A0A8D8NYA6"/>
<sequence>MEISRTAYGARQSPIRVRRVKFIGQRVAFTALPAGSRSSLNRFSTMNPLPRSWCEDRDEDAHCPARGDGSVDQVQDLLSGGDDDFSESRHFELFSEDFLSFHDFAFNCNHCAQCRVLLCGFKQFSHKFLRFLHTV</sequence>
<name>A0A8D8NYA6_CULPI</name>
<dbReference type="EMBL" id="HBUE01200399">
    <property type="protein sequence ID" value="CAG6529562.1"/>
    <property type="molecule type" value="Transcribed_RNA"/>
</dbReference>